<dbReference type="GeneID" id="71988371"/>
<name>A0A9Q8P704_PASFU</name>
<dbReference type="InterPro" id="IPR000210">
    <property type="entry name" value="BTB/POZ_dom"/>
</dbReference>
<gene>
    <name evidence="3" type="ORF">CLAFUR5_08493</name>
</gene>
<dbReference type="KEGG" id="ffu:CLAFUR5_08493"/>
<feature type="domain" description="RFX-type winged-helix" evidence="2">
    <location>
        <begin position="124"/>
        <end position="201"/>
    </location>
</feature>
<dbReference type="PROSITE" id="PS50097">
    <property type="entry name" value="BTB"/>
    <property type="match status" value="1"/>
</dbReference>
<dbReference type="OrthoDB" id="6359816at2759"/>
<evidence type="ECO:0000259" key="2">
    <source>
        <dbReference type="PROSITE" id="PS51526"/>
    </source>
</evidence>
<dbReference type="InterPro" id="IPR011333">
    <property type="entry name" value="SKP1/BTB/POZ_sf"/>
</dbReference>
<reference evidence="3" key="1">
    <citation type="submission" date="2021-12" db="EMBL/GenBank/DDBJ databases">
        <authorList>
            <person name="Zaccaron A."/>
            <person name="Stergiopoulos I."/>
        </authorList>
    </citation>
    <scope>NUCLEOTIDE SEQUENCE</scope>
    <source>
        <strain evidence="3">Race5_Kim</strain>
    </source>
</reference>
<evidence type="ECO:0000313" key="3">
    <source>
        <dbReference type="EMBL" id="UJO15511.1"/>
    </source>
</evidence>
<dbReference type="PANTHER" id="PTHR47843:SF5">
    <property type="entry name" value="BTB_POZ DOMAIN PROTEIN"/>
    <property type="match status" value="1"/>
</dbReference>
<dbReference type="GO" id="GO:0006355">
    <property type="term" value="P:regulation of DNA-templated transcription"/>
    <property type="evidence" value="ECO:0007669"/>
    <property type="project" value="InterPro"/>
</dbReference>
<feature type="domain" description="BTB" evidence="1">
    <location>
        <begin position="29"/>
        <end position="92"/>
    </location>
</feature>
<evidence type="ECO:0000259" key="1">
    <source>
        <dbReference type="PROSITE" id="PS50097"/>
    </source>
</evidence>
<dbReference type="GO" id="GO:0003677">
    <property type="term" value="F:DNA binding"/>
    <property type="evidence" value="ECO:0007669"/>
    <property type="project" value="InterPro"/>
</dbReference>
<dbReference type="Gene3D" id="3.30.710.10">
    <property type="entry name" value="Potassium Channel Kv1.1, Chain A"/>
    <property type="match status" value="1"/>
</dbReference>
<dbReference type="Proteomes" id="UP000756132">
    <property type="component" value="Chromosome 3"/>
</dbReference>
<dbReference type="RefSeq" id="XP_047759877.1">
    <property type="nucleotide sequence ID" value="XM_047907641.1"/>
</dbReference>
<dbReference type="PANTHER" id="PTHR47843">
    <property type="entry name" value="BTB DOMAIN-CONTAINING PROTEIN-RELATED"/>
    <property type="match status" value="1"/>
</dbReference>
<evidence type="ECO:0008006" key="5">
    <source>
        <dbReference type="Google" id="ProtNLM"/>
    </source>
</evidence>
<keyword evidence="4" id="KW-1185">Reference proteome</keyword>
<evidence type="ECO:0000313" key="4">
    <source>
        <dbReference type="Proteomes" id="UP000756132"/>
    </source>
</evidence>
<proteinExistence type="predicted"/>
<accession>A0A9Q8P704</accession>
<organism evidence="3 4">
    <name type="scientific">Passalora fulva</name>
    <name type="common">Tomato leaf mold</name>
    <name type="synonym">Cladosporium fulvum</name>
    <dbReference type="NCBI Taxonomy" id="5499"/>
    <lineage>
        <taxon>Eukaryota</taxon>
        <taxon>Fungi</taxon>
        <taxon>Dikarya</taxon>
        <taxon>Ascomycota</taxon>
        <taxon>Pezizomycotina</taxon>
        <taxon>Dothideomycetes</taxon>
        <taxon>Dothideomycetidae</taxon>
        <taxon>Mycosphaerellales</taxon>
        <taxon>Mycosphaerellaceae</taxon>
        <taxon>Fulvia</taxon>
    </lineage>
</organism>
<dbReference type="EMBL" id="CP090165">
    <property type="protein sequence ID" value="UJO15511.1"/>
    <property type="molecule type" value="Genomic_DNA"/>
</dbReference>
<protein>
    <recommendedName>
        <fullName evidence="5">BTB domain-containing protein</fullName>
    </recommendedName>
</protein>
<dbReference type="AlphaFoldDB" id="A0A9Q8P704"/>
<dbReference type="PROSITE" id="PS51526">
    <property type="entry name" value="RFX_DBD"/>
    <property type="match status" value="1"/>
</dbReference>
<dbReference type="SUPFAM" id="SSF54695">
    <property type="entry name" value="POZ domain"/>
    <property type="match status" value="1"/>
</dbReference>
<reference evidence="3" key="2">
    <citation type="journal article" date="2022" name="Microb. Genom.">
        <title>A chromosome-scale genome assembly of the tomato pathogen Cladosporium fulvum reveals a compartmentalized genome architecture and the presence of a dispensable chromosome.</title>
        <authorList>
            <person name="Zaccaron A.Z."/>
            <person name="Chen L.H."/>
            <person name="Samaras A."/>
            <person name="Stergiopoulos I."/>
        </authorList>
    </citation>
    <scope>NUCLEOTIDE SEQUENCE</scope>
    <source>
        <strain evidence="3">Race5_Kim</strain>
    </source>
</reference>
<dbReference type="InterPro" id="IPR003150">
    <property type="entry name" value="DNA-bd_RFX"/>
</dbReference>
<sequence>MPDSSSLVTLAPAAFVQRLAQLREDTHTADLTLKLTTAPKKATRKWRVHRQVLALHSRCLEKAIIDAPTGATLDMAPDEATCIEQLVKYFYTFNYGDFKQEAATSQIPDVVLNRLAKTKEPHRSLQWLRMCFQAENDAEILQVSIWQPFKDLFTPHSAANPLLPAGDFLKIIPQVFPSATAGVIERDGSSAGIVRGVKPRISHVDSSEWPLMLHTKMYLLGVKYEIPHLKQLSVQKFREAIRHNWATTSDFVEAARTAWKAAALTSDTRGVIIQTIRINPALLDRTAPQSELEQAMLEYPEMAVAVAKMALGTGENHQWEIRFRCPNCKTQFVTCMSQLQVYSCVSCGTKCDAVTWMSRRMVQLL</sequence>